<gene>
    <name evidence="2" type="ORF">DPQ33_02815</name>
</gene>
<dbReference type="CDD" id="cd00077">
    <property type="entry name" value="HDc"/>
    <property type="match status" value="1"/>
</dbReference>
<dbReference type="Proteomes" id="UP000448292">
    <property type="component" value="Unassembled WGS sequence"/>
</dbReference>
<proteinExistence type="predicted"/>
<dbReference type="RefSeq" id="WP_144301666.1">
    <property type="nucleotide sequence ID" value="NZ_QMIE01000002.1"/>
</dbReference>
<evidence type="ECO:0000313" key="2">
    <source>
        <dbReference type="EMBL" id="TVM19308.1"/>
    </source>
</evidence>
<dbReference type="GO" id="GO:0016787">
    <property type="term" value="F:hydrolase activity"/>
    <property type="evidence" value="ECO:0007669"/>
    <property type="project" value="UniProtKB-KW"/>
</dbReference>
<evidence type="ECO:0000259" key="1">
    <source>
        <dbReference type="PROSITE" id="PS51832"/>
    </source>
</evidence>
<dbReference type="OrthoDB" id="9769359at2"/>
<dbReference type="PANTHER" id="PTHR43155:SF2">
    <property type="entry name" value="CYCLIC DI-GMP PHOSPHODIESTERASE PA4108"/>
    <property type="match status" value="1"/>
</dbReference>
<dbReference type="InterPro" id="IPR037522">
    <property type="entry name" value="HD_GYP_dom"/>
</dbReference>
<accession>A0A7M3MHZ1</accession>
<feature type="domain" description="HD-GYP" evidence="1">
    <location>
        <begin position="38"/>
        <end position="236"/>
    </location>
</feature>
<dbReference type="InterPro" id="IPR003607">
    <property type="entry name" value="HD/PDEase_dom"/>
</dbReference>
<dbReference type="Pfam" id="PF13487">
    <property type="entry name" value="HD_5"/>
    <property type="match status" value="1"/>
</dbReference>
<keyword evidence="2" id="KW-0378">Hydrolase</keyword>
<reference evidence="2 3" key="1">
    <citation type="submission" date="2018-06" db="EMBL/GenBank/DDBJ databases">
        <title>Complete genome of Desulfovibrio indonesiensis P37SLT.</title>
        <authorList>
            <person name="Crispim J.S."/>
            <person name="Vidigal P.M.P."/>
            <person name="Silva L.C.F."/>
            <person name="Laguardia C.N."/>
            <person name="Araujo L.C."/>
            <person name="Dias R.S."/>
            <person name="Sousa M.P."/>
            <person name="Paula S.O."/>
            <person name="Silva C."/>
        </authorList>
    </citation>
    <scope>NUCLEOTIDE SEQUENCE [LARGE SCALE GENOMIC DNA]</scope>
    <source>
        <strain evidence="2 3">P37SLT</strain>
    </source>
</reference>
<dbReference type="PANTHER" id="PTHR43155">
    <property type="entry name" value="CYCLIC DI-GMP PHOSPHODIESTERASE PA4108-RELATED"/>
    <property type="match status" value="1"/>
</dbReference>
<keyword evidence="3" id="KW-1185">Reference proteome</keyword>
<sequence>MGDYCFDTQAERSAPASRGDLCERCAPEHPVIPPCSPLCHSIHQFAESLGNAMDAKDHCTQDHSEQVAVIAHCLALEVGFSPRRAGDIHIAGHLHDIGKIGLPDCILSKPGRLTEEEWAAVRRHPEIGAQIVAPVKALNGDSGIAAMILHHHERWDGGGYPHGLRARKIPPGARVLAVADALSAMVQDRPYRSGMSIELALDELRSAAGSQLDPDMVAAFLPLAERAFKRQWPRNANEAVALLSRMHAPSPDAVELEEATAR</sequence>
<dbReference type="AlphaFoldDB" id="A0A7M3MHZ1"/>
<dbReference type="Gene3D" id="1.10.3210.10">
    <property type="entry name" value="Hypothetical protein af1432"/>
    <property type="match status" value="1"/>
</dbReference>
<protein>
    <submittedName>
        <fullName evidence="2">HD family phosphohydrolase</fullName>
    </submittedName>
</protein>
<dbReference type="PROSITE" id="PS51832">
    <property type="entry name" value="HD_GYP"/>
    <property type="match status" value="1"/>
</dbReference>
<name>A0A7M3MHZ1_9BACT</name>
<evidence type="ECO:0000313" key="3">
    <source>
        <dbReference type="Proteomes" id="UP000448292"/>
    </source>
</evidence>
<dbReference type="SUPFAM" id="SSF109604">
    <property type="entry name" value="HD-domain/PDEase-like"/>
    <property type="match status" value="1"/>
</dbReference>
<organism evidence="2 3">
    <name type="scientific">Oceanidesulfovibrio indonesiensis</name>
    <dbReference type="NCBI Taxonomy" id="54767"/>
    <lineage>
        <taxon>Bacteria</taxon>
        <taxon>Pseudomonadati</taxon>
        <taxon>Thermodesulfobacteriota</taxon>
        <taxon>Desulfovibrionia</taxon>
        <taxon>Desulfovibrionales</taxon>
        <taxon>Desulfovibrionaceae</taxon>
        <taxon>Oceanidesulfovibrio</taxon>
    </lineage>
</organism>
<comment type="caution">
    <text evidence="2">The sequence shown here is derived from an EMBL/GenBank/DDBJ whole genome shotgun (WGS) entry which is preliminary data.</text>
</comment>
<dbReference type="SMART" id="SM00471">
    <property type="entry name" value="HDc"/>
    <property type="match status" value="1"/>
</dbReference>
<dbReference type="EMBL" id="QMIE01000002">
    <property type="protein sequence ID" value="TVM19308.1"/>
    <property type="molecule type" value="Genomic_DNA"/>
</dbReference>